<keyword evidence="12 17" id="KW-0443">Lipid metabolism</keyword>
<evidence type="ECO:0000256" key="4">
    <source>
        <dbReference type="ARBA" id="ARBA00011702"/>
    </source>
</evidence>
<keyword evidence="14 17" id="KW-0998">Cell outer membrane</keyword>
<feature type="binding site" description="in dimeric form" evidence="16">
    <location>
        <position position="321"/>
    </location>
    <ligand>
        <name>Ca(2+)</name>
        <dbReference type="ChEBI" id="CHEBI:29108"/>
        <label>1</label>
    </ligand>
</feature>
<evidence type="ECO:0000256" key="16">
    <source>
        <dbReference type="PIRSR" id="PIRSR603187-2"/>
    </source>
</evidence>
<evidence type="ECO:0000256" key="14">
    <source>
        <dbReference type="ARBA" id="ARBA00023237"/>
    </source>
</evidence>
<feature type="binding site" description="in dimeric form" evidence="16">
    <location>
        <position position="279"/>
    </location>
    <ligand>
        <name>Ca(2+)</name>
        <dbReference type="ChEBI" id="CHEBI:29108"/>
        <label>1</label>
    </ligand>
</feature>
<comment type="function">
    <text evidence="17">Hydrolysis of phosphatidylcholine with phospholipase A2 (EC 3.1.1.4) and phospholipase A1 (EC 3.1.1.32) activities.</text>
</comment>
<dbReference type="InterPro" id="IPR003187">
    <property type="entry name" value="PLipase_A1"/>
</dbReference>
<keyword evidence="11 17" id="KW-0442">Lipid degradation</keyword>
<dbReference type="EMBL" id="SGXC01000001">
    <property type="protein sequence ID" value="RZS85880.1"/>
    <property type="molecule type" value="Genomic_DNA"/>
</dbReference>
<dbReference type="InterPro" id="IPR036541">
    <property type="entry name" value="PLipase_A1_sf"/>
</dbReference>
<evidence type="ECO:0000256" key="5">
    <source>
        <dbReference type="ARBA" id="ARBA00022452"/>
    </source>
</evidence>
<dbReference type="GO" id="GO:0009279">
    <property type="term" value="C:cell outer membrane"/>
    <property type="evidence" value="ECO:0007669"/>
    <property type="project" value="UniProtKB-SubCell"/>
</dbReference>
<proteinExistence type="inferred from homology"/>
<dbReference type="GO" id="GO:0046872">
    <property type="term" value="F:metal ion binding"/>
    <property type="evidence" value="ECO:0007669"/>
    <property type="project" value="UniProtKB-KW"/>
</dbReference>
<dbReference type="AlphaFoldDB" id="A0A4Q7NMW5"/>
<evidence type="ECO:0000256" key="9">
    <source>
        <dbReference type="ARBA" id="ARBA00022801"/>
    </source>
</evidence>
<gene>
    <name evidence="19" type="ORF">EV675_1910</name>
</gene>
<evidence type="ECO:0000256" key="8">
    <source>
        <dbReference type="ARBA" id="ARBA00022729"/>
    </source>
</evidence>
<accession>A0A4Q7NMW5</accession>
<dbReference type="PRINTS" id="PR01486">
    <property type="entry name" value="PHPHLIPASEA1"/>
</dbReference>
<dbReference type="PANTHER" id="PTHR40457">
    <property type="entry name" value="PHOSPHOLIPASE A1"/>
    <property type="match status" value="1"/>
</dbReference>
<keyword evidence="8" id="KW-0732">Signal</keyword>
<comment type="catalytic activity">
    <reaction evidence="2 17">
        <text>a 1,2-diacyl-sn-glycero-3-phosphocholine + H2O = a 1-acyl-sn-glycero-3-phosphocholine + a fatty acid + H(+)</text>
        <dbReference type="Rhea" id="RHEA:15801"/>
        <dbReference type="ChEBI" id="CHEBI:15377"/>
        <dbReference type="ChEBI" id="CHEBI:15378"/>
        <dbReference type="ChEBI" id="CHEBI:28868"/>
        <dbReference type="ChEBI" id="CHEBI:57643"/>
        <dbReference type="ChEBI" id="CHEBI:58168"/>
        <dbReference type="EC" id="3.1.1.4"/>
    </reaction>
</comment>
<evidence type="ECO:0000256" key="18">
    <source>
        <dbReference type="SAM" id="MobiDB-lite"/>
    </source>
</evidence>
<comment type="subunit">
    <text evidence="4 17">Homodimer; dimerization is reversible, and the dimeric form is the active one.</text>
</comment>
<comment type="subcellular location">
    <subcellularLocation>
        <location evidence="17">Cell outer membrane</location>
        <topology evidence="17">Multi-pass membrane protein</topology>
    </subcellularLocation>
    <text evidence="17">One of the very few enzymes located there.</text>
</comment>
<evidence type="ECO:0000256" key="10">
    <source>
        <dbReference type="ARBA" id="ARBA00022837"/>
    </source>
</evidence>
<keyword evidence="13" id="KW-0472">Membrane</keyword>
<keyword evidence="10 16" id="KW-0106">Calcium</keyword>
<comment type="caution">
    <text evidence="19">The sequence shown here is derived from an EMBL/GenBank/DDBJ whole genome shotgun (WGS) entry which is preliminary data.</text>
</comment>
<dbReference type="Gene3D" id="2.40.230.10">
    <property type="entry name" value="Phospholipase A1"/>
    <property type="match status" value="1"/>
</dbReference>
<evidence type="ECO:0000256" key="7">
    <source>
        <dbReference type="ARBA" id="ARBA00022723"/>
    </source>
</evidence>
<keyword evidence="6" id="KW-0812">Transmembrane</keyword>
<feature type="binding site" description="in dimeric form" evidence="16">
    <location>
        <position position="326"/>
    </location>
    <ligand>
        <name>Ca(2+)</name>
        <dbReference type="ChEBI" id="CHEBI:29108"/>
        <label>1</label>
    </ligand>
</feature>
<dbReference type="Proteomes" id="UP000292445">
    <property type="component" value="Unassembled WGS sequence"/>
</dbReference>
<keyword evidence="5" id="KW-1134">Transmembrane beta strand</keyword>
<dbReference type="GO" id="GO:0016042">
    <property type="term" value="P:lipid catabolic process"/>
    <property type="evidence" value="ECO:0007669"/>
    <property type="project" value="UniProtKB-KW"/>
</dbReference>
<keyword evidence="9 17" id="KW-0378">Hydrolase</keyword>
<comment type="catalytic activity">
    <reaction evidence="1 17">
        <text>a 1,2-diacyl-sn-glycero-3-phosphocholine + H2O = a 2-acyl-sn-glycero-3-phosphocholine + a fatty acid + H(+)</text>
        <dbReference type="Rhea" id="RHEA:18689"/>
        <dbReference type="ChEBI" id="CHEBI:15377"/>
        <dbReference type="ChEBI" id="CHEBI:15378"/>
        <dbReference type="ChEBI" id="CHEBI:28868"/>
        <dbReference type="ChEBI" id="CHEBI:57643"/>
        <dbReference type="ChEBI" id="CHEBI:57875"/>
        <dbReference type="EC" id="3.1.1.32"/>
    </reaction>
</comment>
<evidence type="ECO:0000256" key="2">
    <source>
        <dbReference type="ARBA" id="ARBA00001604"/>
    </source>
</evidence>
<evidence type="ECO:0000256" key="6">
    <source>
        <dbReference type="ARBA" id="ARBA00022692"/>
    </source>
</evidence>
<dbReference type="EC" id="3.1.1.4" evidence="17"/>
<evidence type="ECO:0000256" key="11">
    <source>
        <dbReference type="ARBA" id="ARBA00022963"/>
    </source>
</evidence>
<reference evidence="19 20" key="1">
    <citation type="submission" date="2019-02" db="EMBL/GenBank/DDBJ databases">
        <title>Genomic Encyclopedia of Type Strains, Phase IV (KMG-IV): sequencing the most valuable type-strain genomes for metagenomic binning, comparative biology and taxonomic classification.</title>
        <authorList>
            <person name="Goeker M."/>
        </authorList>
    </citation>
    <scope>NUCLEOTIDE SEQUENCE [LARGE SCALE GENOMIC DNA]</scope>
    <source>
        <strain evidence="19 20">K24</strain>
    </source>
</reference>
<sequence length="451" mass="49225">MPGRMADHRLRAQHGIVRRALAPAGLFALMAAAPLRADAGVTFKLDRMQAGPGETVRIEAMFFNDGNATATWDAPRELVLQWRDAAGRVVRAPARLDGGTAVLQIPVGQFSRATWSAVVPEQARGLQAIAIEGEPVLLALDATPAEKGAIVGSRAIGPIVDPRAPGAVPQVPDNGVLAAVSGLSAGSGPGSTALSGPAPSDATAPGNDEHDVLSRFRSALSPYEPVYFSFGARPNLNARFQVSLKFRLFQPYDGEETGFLNNLYLGYSQTSLWDIGENSAPFRDSSYRPAVFWLSDRVWESQDRRKSLGFDGGFEHESNGRDGDTSRAINSLYARPTLRYRLDDGSTLSFGPKIKYYMTREGNPDIADYRGHVDYQLRWAKDDGLMVSALVRKGHEKGSLQLDMAYPLRKLGLGRLNGFLHVQYFNGYGETLLDYNVRARSQVRIGLMIVR</sequence>
<evidence type="ECO:0000256" key="1">
    <source>
        <dbReference type="ARBA" id="ARBA00000111"/>
    </source>
</evidence>
<evidence type="ECO:0000256" key="12">
    <source>
        <dbReference type="ARBA" id="ARBA00023098"/>
    </source>
</evidence>
<keyword evidence="20" id="KW-1185">Reference proteome</keyword>
<evidence type="ECO:0000313" key="19">
    <source>
        <dbReference type="EMBL" id="RZS85880.1"/>
    </source>
</evidence>
<comment type="similarity">
    <text evidence="3 17">Belongs to the phospholipase A1 family.</text>
</comment>
<protein>
    <recommendedName>
        <fullName evidence="17">Phospholipase A1</fullName>
        <ecNumber evidence="17">3.1.1.32</ecNumber>
        <ecNumber evidence="17">3.1.1.4</ecNumber>
    </recommendedName>
    <alternativeName>
        <fullName evidence="17">Phosphatidylcholine 1-acylhydrolase</fullName>
    </alternativeName>
</protein>
<dbReference type="SUPFAM" id="SSF56931">
    <property type="entry name" value="Outer membrane phospholipase A (OMPLA)"/>
    <property type="match status" value="1"/>
</dbReference>
<dbReference type="GO" id="GO:0004623">
    <property type="term" value="F:phospholipase A2 activity"/>
    <property type="evidence" value="ECO:0007669"/>
    <property type="project" value="UniProtKB-EC"/>
</dbReference>
<name>A0A4Q7NMW5_9BURK</name>
<dbReference type="EC" id="3.1.1.32" evidence="17"/>
<organism evidence="19 20">
    <name type="scientific">Pigmentiphaga kullae</name>
    <dbReference type="NCBI Taxonomy" id="151784"/>
    <lineage>
        <taxon>Bacteria</taxon>
        <taxon>Pseudomonadati</taxon>
        <taxon>Pseudomonadota</taxon>
        <taxon>Betaproteobacteria</taxon>
        <taxon>Burkholderiales</taxon>
        <taxon>Alcaligenaceae</taxon>
        <taxon>Pigmentiphaga</taxon>
    </lineage>
</organism>
<feature type="active site" description="Proton acceptor" evidence="15">
    <location>
        <position position="316"/>
    </location>
</feature>
<dbReference type="PANTHER" id="PTHR40457:SF1">
    <property type="entry name" value="PHOSPHOLIPASE A1"/>
    <property type="match status" value="1"/>
</dbReference>
<evidence type="ECO:0000256" key="3">
    <source>
        <dbReference type="ARBA" id="ARBA00010525"/>
    </source>
</evidence>
<dbReference type="Pfam" id="PF02253">
    <property type="entry name" value="PLA1"/>
    <property type="match status" value="1"/>
</dbReference>
<feature type="region of interest" description="Disordered" evidence="18">
    <location>
        <begin position="188"/>
        <end position="208"/>
    </location>
</feature>
<feature type="active site" description="Nucleophile" evidence="15">
    <location>
        <position position="318"/>
    </location>
</feature>
<keyword evidence="7 16" id="KW-0479">Metal-binding</keyword>
<evidence type="ECO:0000256" key="13">
    <source>
        <dbReference type="ARBA" id="ARBA00023136"/>
    </source>
</evidence>
<dbReference type="GO" id="GO:0008970">
    <property type="term" value="F:phospholipase A1 activity"/>
    <property type="evidence" value="ECO:0007669"/>
    <property type="project" value="UniProtKB-EC"/>
</dbReference>
<evidence type="ECO:0000313" key="20">
    <source>
        <dbReference type="Proteomes" id="UP000292445"/>
    </source>
</evidence>
<evidence type="ECO:0000256" key="15">
    <source>
        <dbReference type="PIRSR" id="PIRSR603187-1"/>
    </source>
</evidence>
<comment type="cofactor">
    <cofactor evidence="17">
        <name>Ca(2+)</name>
        <dbReference type="ChEBI" id="CHEBI:29108"/>
    </cofactor>
    <text evidence="17">Binds 1 Ca(2+) ion per monomer. In the dimeric form the Ca(2+) is bound by different amino acids with binding of each Ca(2+) shared with ligands coming from each monomer. The Ca(2+) ion may have a role in catalysis.</text>
</comment>
<evidence type="ECO:0000256" key="17">
    <source>
        <dbReference type="RuleBase" id="RU366027"/>
    </source>
</evidence>